<dbReference type="Proteomes" id="UP000481043">
    <property type="component" value="Unassembled WGS sequence"/>
</dbReference>
<evidence type="ECO:0000313" key="6">
    <source>
        <dbReference type="Proteomes" id="UP000481043"/>
    </source>
</evidence>
<dbReference type="PANTHER" id="PTHR42756">
    <property type="entry name" value="TRANSCRIPTIONAL REGULATOR, MARR"/>
    <property type="match status" value="1"/>
</dbReference>
<comment type="caution">
    <text evidence="5">The sequence shown here is derived from an EMBL/GenBank/DDBJ whole genome shotgun (WGS) entry which is preliminary data.</text>
</comment>
<evidence type="ECO:0000313" key="5">
    <source>
        <dbReference type="EMBL" id="NEY73755.1"/>
    </source>
</evidence>
<protein>
    <submittedName>
        <fullName evidence="5">MarR family transcriptional regulator</fullName>
    </submittedName>
</protein>
<dbReference type="PROSITE" id="PS50995">
    <property type="entry name" value="HTH_MARR_2"/>
    <property type="match status" value="1"/>
</dbReference>
<dbReference type="Pfam" id="PF01047">
    <property type="entry name" value="MarR"/>
    <property type="match status" value="1"/>
</dbReference>
<feature type="domain" description="HTH marR-type" evidence="4">
    <location>
        <begin position="4"/>
        <end position="135"/>
    </location>
</feature>
<dbReference type="InterPro" id="IPR036388">
    <property type="entry name" value="WH-like_DNA-bd_sf"/>
</dbReference>
<dbReference type="AlphaFoldDB" id="A0A6M0QBP3"/>
<dbReference type="RefSeq" id="WP_163181591.1">
    <property type="nucleotide sequence ID" value="NZ_JAAIWM010000009.1"/>
</dbReference>
<dbReference type="EMBL" id="JAAIWM010000009">
    <property type="protein sequence ID" value="NEY73755.1"/>
    <property type="molecule type" value="Genomic_DNA"/>
</dbReference>
<keyword evidence="6" id="KW-1185">Reference proteome</keyword>
<evidence type="ECO:0000256" key="3">
    <source>
        <dbReference type="ARBA" id="ARBA00023163"/>
    </source>
</evidence>
<dbReference type="GO" id="GO:0003700">
    <property type="term" value="F:DNA-binding transcription factor activity"/>
    <property type="evidence" value="ECO:0007669"/>
    <property type="project" value="InterPro"/>
</dbReference>
<dbReference type="SUPFAM" id="SSF46785">
    <property type="entry name" value="Winged helix' DNA-binding domain"/>
    <property type="match status" value="1"/>
</dbReference>
<gene>
    <name evidence="5" type="ORF">G4D63_18735</name>
</gene>
<dbReference type="PANTHER" id="PTHR42756:SF1">
    <property type="entry name" value="TRANSCRIPTIONAL REPRESSOR OF EMRAB OPERON"/>
    <property type="match status" value="1"/>
</dbReference>
<keyword evidence="3" id="KW-0804">Transcription</keyword>
<name>A0A6M0QBP3_9BACI</name>
<dbReference type="InterPro" id="IPR036390">
    <property type="entry name" value="WH_DNA-bd_sf"/>
</dbReference>
<evidence type="ECO:0000256" key="1">
    <source>
        <dbReference type="ARBA" id="ARBA00023015"/>
    </source>
</evidence>
<dbReference type="SMART" id="SM00347">
    <property type="entry name" value="HTH_MARR"/>
    <property type="match status" value="1"/>
</dbReference>
<keyword evidence="2" id="KW-0238">DNA-binding</keyword>
<evidence type="ECO:0000259" key="4">
    <source>
        <dbReference type="PROSITE" id="PS50995"/>
    </source>
</evidence>
<proteinExistence type="predicted"/>
<accession>A0A6M0QBP3</accession>
<keyword evidence="1" id="KW-0805">Transcription regulation</keyword>
<reference evidence="5 6" key="1">
    <citation type="submission" date="2020-02" db="EMBL/GenBank/DDBJ databases">
        <title>Bacillus aquiflavi sp. nov., isolated from yellow water of strong flavor Chinese baijiu in Yibin region of China.</title>
        <authorList>
            <person name="Xie J."/>
        </authorList>
    </citation>
    <scope>NUCLEOTIDE SEQUENCE [LARGE SCALE GENOMIC DNA]</scope>
    <source>
        <strain evidence="5 6">SA4</strain>
    </source>
</reference>
<sequence length="148" mass="17010">MENYRSIFHVLTRRFGLLNKNCCTVGDVEISTVHSHIIYEIDQNDQPSMNQIAESLGIDMSTFSRQIQALIRMGLVNKTQHHEDKRAYILSLTTEGKFVATSISTEMNVYLEEVFNDLNEFEKEIVIKSIKRLNESMAKSTVCCKPVF</sequence>
<dbReference type="PRINTS" id="PR00598">
    <property type="entry name" value="HTHMARR"/>
</dbReference>
<dbReference type="GO" id="GO:0003677">
    <property type="term" value="F:DNA binding"/>
    <property type="evidence" value="ECO:0007669"/>
    <property type="project" value="UniProtKB-KW"/>
</dbReference>
<organism evidence="5 6">
    <name type="scientific">Bacillus mesophilus</name>
    <dbReference type="NCBI Taxonomy" id="1808955"/>
    <lineage>
        <taxon>Bacteria</taxon>
        <taxon>Bacillati</taxon>
        <taxon>Bacillota</taxon>
        <taxon>Bacilli</taxon>
        <taxon>Bacillales</taxon>
        <taxon>Bacillaceae</taxon>
        <taxon>Bacillus</taxon>
    </lineage>
</organism>
<dbReference type="InterPro" id="IPR000835">
    <property type="entry name" value="HTH_MarR-typ"/>
</dbReference>
<evidence type="ECO:0000256" key="2">
    <source>
        <dbReference type="ARBA" id="ARBA00023125"/>
    </source>
</evidence>
<dbReference type="Gene3D" id="1.10.10.10">
    <property type="entry name" value="Winged helix-like DNA-binding domain superfamily/Winged helix DNA-binding domain"/>
    <property type="match status" value="1"/>
</dbReference>